<evidence type="ECO:0000313" key="6">
    <source>
        <dbReference type="EMBL" id="HBT48487.1"/>
    </source>
</evidence>
<keyword evidence="1" id="KW-0547">Nucleotide-binding</keyword>
<evidence type="ECO:0000256" key="4">
    <source>
        <dbReference type="SAM" id="Coils"/>
    </source>
</evidence>
<dbReference type="InterPro" id="IPR000432">
    <property type="entry name" value="DNA_mismatch_repair_MutS_C"/>
</dbReference>
<dbReference type="GO" id="GO:0140664">
    <property type="term" value="F:ATP-dependent DNA damage sensor activity"/>
    <property type="evidence" value="ECO:0007669"/>
    <property type="project" value="InterPro"/>
</dbReference>
<dbReference type="AlphaFoldDB" id="A0A117KVJ6"/>
<dbReference type="GO" id="GO:0005524">
    <property type="term" value="F:ATP binding"/>
    <property type="evidence" value="ECO:0007669"/>
    <property type="project" value="UniProtKB-KW"/>
</dbReference>
<evidence type="ECO:0000313" key="7">
    <source>
        <dbReference type="Proteomes" id="UP000264445"/>
    </source>
</evidence>
<evidence type="ECO:0000256" key="3">
    <source>
        <dbReference type="ARBA" id="ARBA00023125"/>
    </source>
</evidence>
<evidence type="ECO:0000256" key="2">
    <source>
        <dbReference type="ARBA" id="ARBA00022840"/>
    </source>
</evidence>
<dbReference type="Gene3D" id="3.40.50.300">
    <property type="entry name" value="P-loop containing nucleotide triphosphate hydrolases"/>
    <property type="match status" value="1"/>
</dbReference>
<comment type="caution">
    <text evidence="6">The sequence shown here is derived from an EMBL/GenBank/DDBJ whole genome shotgun (WGS) entry which is preliminary data.</text>
</comment>
<dbReference type="Proteomes" id="UP000264445">
    <property type="component" value="Unassembled WGS sequence"/>
</dbReference>
<proteinExistence type="predicted"/>
<dbReference type="SUPFAM" id="SSF48334">
    <property type="entry name" value="DNA repair protein MutS, domain III"/>
    <property type="match status" value="1"/>
</dbReference>
<dbReference type="Pfam" id="PF00488">
    <property type="entry name" value="MutS_V"/>
    <property type="match status" value="1"/>
</dbReference>
<evidence type="ECO:0000259" key="5">
    <source>
        <dbReference type="SMART" id="SM00534"/>
    </source>
</evidence>
<gene>
    <name evidence="6" type="ORF">DEA61_01220</name>
</gene>
<sequence length="500" mass="58465">MVIDIKFLTEKEREQVGFNYVISKLQVITPYGREELKNARPYKREEREKLEREYEYIDLLKESLEKDKEIFFKILKPLFKIKDIRNSLKRCIEGKVLDEVEFYEIKIFALLSEELRLLIGRLNLDIEDIKLVSLTPVLDLLDPQKKRIATFYVYDEYSCKLKEIREKKREIERQIFAETDREKIEKLREERLDIVALEQKEELEVKKSLSEKLRKYVDLIEKNIKAIGRFDFLMAKAKLAIEYNGVKPTINDEIKILFEDVINPQVADILKTQEREFTPLTIELKSGTTVITGANMGGKTVALRTFALNLLLAMMGFFPFAKKVSFPMLDFIHFVSEDLQSISRGLSSFGAEVMKLKEVIEDIKKGTGFVALDEIARGTNPEEGLYIVKAISKYLNGFSSMTVLATHYEGVIEDDMVHYQVVGLKNVNFEELRQEIVIDEENSVKILQEHMDYRLERVNPNCEVPKDALNICRIFGLEREVIELAETYYKRRRGYEREQA</sequence>
<dbReference type="PANTHER" id="PTHR11361:SF14">
    <property type="entry name" value="DNA MISMATCH REPAIR PROTEIN MUTS, TYPE 2"/>
    <property type="match status" value="1"/>
</dbReference>
<dbReference type="InterPro" id="IPR036187">
    <property type="entry name" value="DNA_mismatch_repair_MutS_sf"/>
</dbReference>
<dbReference type="InterPro" id="IPR027417">
    <property type="entry name" value="P-loop_NTPase"/>
</dbReference>
<dbReference type="GO" id="GO:0006298">
    <property type="term" value="P:mismatch repair"/>
    <property type="evidence" value="ECO:0007669"/>
    <property type="project" value="InterPro"/>
</dbReference>
<reference evidence="6 7" key="1">
    <citation type="journal article" date="2018" name="Nat. Biotechnol.">
        <title>A standardized bacterial taxonomy based on genome phylogeny substantially revises the tree of life.</title>
        <authorList>
            <person name="Parks D.H."/>
            <person name="Chuvochina M."/>
            <person name="Waite D.W."/>
            <person name="Rinke C."/>
            <person name="Skarshewski A."/>
            <person name="Chaumeil P.A."/>
            <person name="Hugenholtz P."/>
        </authorList>
    </citation>
    <scope>NUCLEOTIDE SEQUENCE [LARGE SCALE GENOMIC DNA]</scope>
    <source>
        <strain evidence="6">UBA12544</strain>
    </source>
</reference>
<name>A0A117KVJ6_9THEO</name>
<feature type="coiled-coil region" evidence="4">
    <location>
        <begin position="154"/>
        <end position="181"/>
    </location>
</feature>
<dbReference type="PANTHER" id="PTHR11361">
    <property type="entry name" value="DNA MISMATCH REPAIR PROTEIN MUTS FAMILY MEMBER"/>
    <property type="match status" value="1"/>
</dbReference>
<feature type="domain" description="DNA mismatch repair proteins mutS family" evidence="5">
    <location>
        <begin position="286"/>
        <end position="490"/>
    </location>
</feature>
<dbReference type="RefSeq" id="WP_425305478.1">
    <property type="nucleotide sequence ID" value="NZ_DOLB01000026.1"/>
</dbReference>
<accession>A0A117KVJ6</accession>
<dbReference type="InterPro" id="IPR045076">
    <property type="entry name" value="MutS"/>
</dbReference>
<organism evidence="6 7">
    <name type="scientific">Caldanaerobacter subterraneus</name>
    <dbReference type="NCBI Taxonomy" id="911092"/>
    <lineage>
        <taxon>Bacteria</taxon>
        <taxon>Bacillati</taxon>
        <taxon>Bacillota</taxon>
        <taxon>Clostridia</taxon>
        <taxon>Thermoanaerobacterales</taxon>
        <taxon>Thermoanaerobacteraceae</taxon>
        <taxon>Caldanaerobacter</taxon>
    </lineage>
</organism>
<dbReference type="CDD" id="cd03243">
    <property type="entry name" value="ABC_MutS_homologs"/>
    <property type="match status" value="1"/>
</dbReference>
<keyword evidence="2" id="KW-0067">ATP-binding</keyword>
<dbReference type="GO" id="GO:0030983">
    <property type="term" value="F:mismatched DNA binding"/>
    <property type="evidence" value="ECO:0007669"/>
    <property type="project" value="InterPro"/>
</dbReference>
<evidence type="ECO:0000256" key="1">
    <source>
        <dbReference type="ARBA" id="ARBA00022741"/>
    </source>
</evidence>
<feature type="coiled-coil region" evidence="4">
    <location>
        <begin position="33"/>
        <end position="67"/>
    </location>
</feature>
<dbReference type="EMBL" id="DOLB01000026">
    <property type="protein sequence ID" value="HBT48487.1"/>
    <property type="molecule type" value="Genomic_DNA"/>
</dbReference>
<keyword evidence="4" id="KW-0175">Coiled coil</keyword>
<dbReference type="SUPFAM" id="SSF52540">
    <property type="entry name" value="P-loop containing nucleoside triphosphate hydrolases"/>
    <property type="match status" value="1"/>
</dbReference>
<protein>
    <recommendedName>
        <fullName evidence="5">DNA mismatch repair proteins mutS family domain-containing protein</fullName>
    </recommendedName>
</protein>
<dbReference type="SMART" id="SM00534">
    <property type="entry name" value="MUTSac"/>
    <property type="match status" value="1"/>
</dbReference>
<keyword evidence="3" id="KW-0238">DNA-binding</keyword>